<organism evidence="1 2">
    <name type="scientific">Halomonas huangheensis</name>
    <dbReference type="NCBI Taxonomy" id="1178482"/>
    <lineage>
        <taxon>Bacteria</taxon>
        <taxon>Pseudomonadati</taxon>
        <taxon>Pseudomonadota</taxon>
        <taxon>Gammaproteobacteria</taxon>
        <taxon>Oceanospirillales</taxon>
        <taxon>Halomonadaceae</taxon>
        <taxon>Halomonas</taxon>
    </lineage>
</organism>
<dbReference type="Proteomes" id="UP000019113">
    <property type="component" value="Unassembled WGS sequence"/>
</dbReference>
<name>W1N745_9GAMM</name>
<proteinExistence type="predicted"/>
<comment type="caution">
    <text evidence="1">The sequence shown here is derived from an EMBL/GenBank/DDBJ whole genome shotgun (WGS) entry which is preliminary data.</text>
</comment>
<protein>
    <submittedName>
        <fullName evidence="1">Uncharacterized protein</fullName>
    </submittedName>
</protein>
<gene>
    <name evidence="1" type="ORF">BJB45_14245</name>
</gene>
<dbReference type="AlphaFoldDB" id="W1N745"/>
<evidence type="ECO:0000313" key="1">
    <source>
        <dbReference type="EMBL" id="ERL51348.1"/>
    </source>
</evidence>
<keyword evidence="2" id="KW-1185">Reference proteome</keyword>
<accession>W1N745</accession>
<reference evidence="1 2" key="1">
    <citation type="submission" date="2013-08" db="EMBL/GenBank/DDBJ databases">
        <title>draft genome of Halomonas huanghegensis, strain BJGMM-B45T.</title>
        <authorList>
            <person name="Miao C."/>
            <person name="Wan Y."/>
            <person name="Jin W."/>
        </authorList>
    </citation>
    <scope>NUCLEOTIDE SEQUENCE [LARGE SCALE GENOMIC DNA]</scope>
    <source>
        <strain evidence="1 2">BJGMM-B45</strain>
    </source>
</reference>
<dbReference type="EMBL" id="AVBC01000026">
    <property type="protein sequence ID" value="ERL51348.1"/>
    <property type="molecule type" value="Genomic_DNA"/>
</dbReference>
<sequence length="49" mass="5668">MPWLGIEYEHGNTGAALRKLILIQNKDDLPQKRYGQASTREFRCLSYAD</sequence>
<evidence type="ECO:0000313" key="2">
    <source>
        <dbReference type="Proteomes" id="UP000019113"/>
    </source>
</evidence>